<protein>
    <submittedName>
        <fullName evidence="4">Endonuclease domain containing-like protein</fullName>
    </submittedName>
</protein>
<dbReference type="GO" id="GO:0016787">
    <property type="term" value="F:hydrolase activity"/>
    <property type="evidence" value="ECO:0007669"/>
    <property type="project" value="InterPro"/>
</dbReference>
<dbReference type="SUPFAM" id="SSF54060">
    <property type="entry name" value="His-Me finger endonucleases"/>
    <property type="match status" value="1"/>
</dbReference>
<dbReference type="PANTHER" id="PTHR21472">
    <property type="entry name" value="ENDONUCLEASE DOMAIN-CONTAINING 1 PROTEIN ENDOD1"/>
    <property type="match status" value="1"/>
</dbReference>
<dbReference type="Gene3D" id="3.40.570.10">
    <property type="entry name" value="Extracellular Endonuclease, subunit A"/>
    <property type="match status" value="1"/>
</dbReference>
<reference evidence="4" key="1">
    <citation type="journal article" date="2012" name="BMC Vet. Res.">
        <title>Transcriptome analysis of head kidney in grass carp and discovery of immune-related genes.</title>
        <authorList>
            <person name="Chen J."/>
            <person name="Li C."/>
            <person name="Huang R."/>
            <person name="Du F."/>
            <person name="Liao L."/>
            <person name="Zhu Z."/>
            <person name="Wang Y."/>
        </authorList>
    </citation>
    <scope>NUCLEOTIDE SEQUENCE</scope>
</reference>
<evidence type="ECO:0000259" key="3">
    <source>
        <dbReference type="SMART" id="SM00892"/>
    </source>
</evidence>
<dbReference type="GO" id="GO:0004519">
    <property type="term" value="F:endonuclease activity"/>
    <property type="evidence" value="ECO:0007669"/>
    <property type="project" value="UniProtKB-KW"/>
</dbReference>
<accession>K4JG08</accession>
<dbReference type="Pfam" id="PF01223">
    <property type="entry name" value="Endonuclease_NS"/>
    <property type="match status" value="1"/>
</dbReference>
<keyword evidence="4" id="KW-0540">Nuclease</keyword>
<evidence type="ECO:0000259" key="2">
    <source>
        <dbReference type="SMART" id="SM00477"/>
    </source>
</evidence>
<sequence>MFVPALLICIVLRALGAQARVTDDFDCNEFFYKKTEPGGMDQNAKKICQQLVNKHPFYATLYSVHHGIPLYSAYKFDPQCFTDSGRSNSWHLEPQLSKPEEQDLYYMVRENQDNKNTYKGNQAISDDHSDTGYDRGHLNPNSFQCGEGRTATNTLTNAAPMDACFNRNQWGKWENKLRTFLRDTLSSDSGAATAFIVTGTVPNAHLQIPQKEISDDPERVTVPSHIWTAVCYEHSDDKKSFSFGYIGENKPEADISLMSVSDLNRQIKNLYSQPSEISIFTDDCFDDNNKLDKVKAEFQTLINLQVNQGVQMSSAIQNTYLAVKRTISSDSIPEKKVKVSEMTIKLAFDSMSAYHTETEYLKDSVRSACLITYAKPLMKYISKRDMSEESDAVECLLVPEKQKTAADGSQCLSVSESSNSCQCNTVGGIKPCCSTPCLYQDKLNSYRCYSGQTLIKCSPRYSLITYNGQRCKDDHPCATYGEDYYWCRTIAGSWDYCSPPLWTSKAINGKYCRNDHACAKYGSGYMWCYTDEEGSNDRCCTSDDCHSAQNGQTCRSNHRCGYHGKDYLWCYMDYDNNWDYCCQSCG</sequence>
<dbReference type="GO" id="GO:0046872">
    <property type="term" value="F:metal ion binding"/>
    <property type="evidence" value="ECO:0007669"/>
    <property type="project" value="InterPro"/>
</dbReference>
<feature type="chain" id="PRO_5003878054" evidence="1">
    <location>
        <begin position="20"/>
        <end position="586"/>
    </location>
</feature>
<name>K4JG08_CTEID</name>
<keyword evidence="1" id="KW-0732">Signal</keyword>
<dbReference type="GO" id="GO:0003676">
    <property type="term" value="F:nucleic acid binding"/>
    <property type="evidence" value="ECO:0007669"/>
    <property type="project" value="InterPro"/>
</dbReference>
<keyword evidence="4" id="KW-0255">Endonuclease</keyword>
<dbReference type="InterPro" id="IPR001604">
    <property type="entry name" value="Endo_G_ENPP1-like_dom"/>
</dbReference>
<dbReference type="SMART" id="SM00892">
    <property type="entry name" value="Endonuclease_NS"/>
    <property type="match status" value="1"/>
</dbReference>
<evidence type="ECO:0000313" key="4">
    <source>
        <dbReference type="EMBL" id="AFU81781.1"/>
    </source>
</evidence>
<dbReference type="InterPro" id="IPR044929">
    <property type="entry name" value="DNA/RNA_non-sp_Endonuclease_sf"/>
</dbReference>
<dbReference type="InterPro" id="IPR039015">
    <property type="entry name" value="ENDOD1"/>
</dbReference>
<keyword evidence="4" id="KW-0378">Hydrolase</keyword>
<dbReference type="AlphaFoldDB" id="K4JG08"/>
<feature type="signal peptide" evidence="1">
    <location>
        <begin position="1"/>
        <end position="19"/>
    </location>
</feature>
<dbReference type="InterPro" id="IPR044925">
    <property type="entry name" value="His-Me_finger_sf"/>
</dbReference>
<proteinExistence type="evidence at transcript level"/>
<feature type="domain" description="ENPP1-3/EXOG-like endonuclease/phosphodiesterase" evidence="2">
    <location>
        <begin position="55"/>
        <end position="278"/>
    </location>
</feature>
<dbReference type="EMBL" id="JQ412736">
    <property type="protein sequence ID" value="AFU81781.1"/>
    <property type="molecule type" value="mRNA"/>
</dbReference>
<feature type="domain" description="DNA/RNA non-specific endonuclease/pyrophosphatase/phosphodiesterase" evidence="3">
    <location>
        <begin position="54"/>
        <end position="294"/>
    </location>
</feature>
<dbReference type="SMART" id="SM00477">
    <property type="entry name" value="NUC"/>
    <property type="match status" value="1"/>
</dbReference>
<evidence type="ECO:0000256" key="1">
    <source>
        <dbReference type="SAM" id="SignalP"/>
    </source>
</evidence>
<organism evidence="4">
    <name type="scientific">Ctenopharyngodon idella</name>
    <name type="common">Grass carp</name>
    <name type="synonym">Leuciscus idella</name>
    <dbReference type="NCBI Taxonomy" id="7959"/>
    <lineage>
        <taxon>Eukaryota</taxon>
        <taxon>Metazoa</taxon>
        <taxon>Chordata</taxon>
        <taxon>Craniata</taxon>
        <taxon>Vertebrata</taxon>
        <taxon>Euteleostomi</taxon>
        <taxon>Actinopterygii</taxon>
        <taxon>Neopterygii</taxon>
        <taxon>Teleostei</taxon>
        <taxon>Ostariophysi</taxon>
        <taxon>Cypriniformes</taxon>
        <taxon>Xenocyprididae</taxon>
        <taxon>Xenocypridinae</taxon>
        <taxon>Ctenopharyngodon</taxon>
    </lineage>
</organism>
<dbReference type="InterPro" id="IPR020821">
    <property type="entry name" value="ENPP1-3/EXOG-like_nuc-like"/>
</dbReference>
<dbReference type="PANTHER" id="PTHR21472:SF21">
    <property type="entry name" value="ENDONUCLEASE DOMAIN-CONTAINING 1 PROTEIN-LIKE-RELATED"/>
    <property type="match status" value="1"/>
</dbReference>